<feature type="compositionally biased region" description="Acidic residues" evidence="1">
    <location>
        <begin position="106"/>
        <end position="120"/>
    </location>
</feature>
<gene>
    <name evidence="2" type="ORF">EUGRSUZ_G02916</name>
</gene>
<reference evidence="2" key="1">
    <citation type="submission" date="2013-07" db="EMBL/GenBank/DDBJ databases">
        <title>The genome of Eucalyptus grandis.</title>
        <authorList>
            <person name="Schmutz J."/>
            <person name="Hayes R."/>
            <person name="Myburg A."/>
            <person name="Tuskan G."/>
            <person name="Grattapaglia D."/>
            <person name="Rokhsar D.S."/>
        </authorList>
    </citation>
    <scope>NUCLEOTIDE SEQUENCE</scope>
    <source>
        <tissue evidence="2">Leaf extractions</tissue>
    </source>
</reference>
<feature type="compositionally biased region" description="Basic and acidic residues" evidence="1">
    <location>
        <begin position="121"/>
        <end position="147"/>
    </location>
</feature>
<evidence type="ECO:0000313" key="2">
    <source>
        <dbReference type="EMBL" id="KCW65514.1"/>
    </source>
</evidence>
<dbReference type="AlphaFoldDB" id="A0A059BHL6"/>
<name>A0A059BHL6_EUCGR</name>
<dbReference type="InParanoid" id="A0A059BHL6"/>
<sequence>MPTEELLGKEPETGGFNPVLALDGLLLDRDIDLQDLRHVHAGLLGVLGHQGGVARRLRHLHPPVVGEGRWQRAEHQDYPPHVVCLGDGGSHVIMDERPRGVQSAEDGGDDDSDCPACEDPEPLHREHRRDETAPESEEAKGRHDGPRRAPQGEPGGDGTPHHEHKGDAVDALAAQLVPEPPEEELPCQGPAQGDPVHGGCCVWGQTTRLRGSGHVVIDPAEELGHQGDAEEVVRVGEEAHPGDHHRSEVVELSLGLVQRVEDLQLILRHGRSRLSLSLSLSSCSLLNDEAISAYEGFDVRMKGSTPMLSI</sequence>
<proteinExistence type="predicted"/>
<evidence type="ECO:0000256" key="1">
    <source>
        <dbReference type="SAM" id="MobiDB-lite"/>
    </source>
</evidence>
<dbReference type="Gramene" id="KCW65514">
    <property type="protein sequence ID" value="KCW65514"/>
    <property type="gene ID" value="EUGRSUZ_G02916"/>
</dbReference>
<protein>
    <submittedName>
        <fullName evidence="2">Uncharacterized protein</fullName>
    </submittedName>
</protein>
<organism evidence="2">
    <name type="scientific">Eucalyptus grandis</name>
    <name type="common">Flooded gum</name>
    <dbReference type="NCBI Taxonomy" id="71139"/>
    <lineage>
        <taxon>Eukaryota</taxon>
        <taxon>Viridiplantae</taxon>
        <taxon>Streptophyta</taxon>
        <taxon>Embryophyta</taxon>
        <taxon>Tracheophyta</taxon>
        <taxon>Spermatophyta</taxon>
        <taxon>Magnoliopsida</taxon>
        <taxon>eudicotyledons</taxon>
        <taxon>Gunneridae</taxon>
        <taxon>Pentapetalae</taxon>
        <taxon>rosids</taxon>
        <taxon>malvids</taxon>
        <taxon>Myrtales</taxon>
        <taxon>Myrtaceae</taxon>
        <taxon>Myrtoideae</taxon>
        <taxon>Eucalypteae</taxon>
        <taxon>Eucalyptus</taxon>
    </lineage>
</organism>
<feature type="region of interest" description="Disordered" evidence="1">
    <location>
        <begin position="100"/>
        <end position="165"/>
    </location>
</feature>
<dbReference type="EMBL" id="KK198759">
    <property type="protein sequence ID" value="KCW65514.1"/>
    <property type="molecule type" value="Genomic_DNA"/>
</dbReference>
<dbReference type="OMA" id="DCPACED"/>
<accession>A0A059BHL6</accession>